<evidence type="ECO:0000256" key="12">
    <source>
        <dbReference type="ARBA" id="ARBA00047652"/>
    </source>
</evidence>
<evidence type="ECO:0000256" key="8">
    <source>
        <dbReference type="ARBA" id="ARBA00023027"/>
    </source>
</evidence>
<sequence length="906" mass="101610">MARKAKKSHSAKSEQPVEPVGTDAESPVEQLPTELLREIFYWCRNTSDCVKVQGNLCLVSRRFKKVAQPMQLATISLGSFSHTQRNKASQLKALAAGGSSASRLAQAIVIDYSDDPEYDPTNVLSQLERAMLKNLTAAIRSFERVSRVIWSFGLKYPIWMPELVLEGLKSLPLTDLTIHFPDYSWPNFELPSLSNLHRFSIRLHSFPTQPQPLIESSLSKFIRQYTQLSGLEVDMRLPSLAHVLPVVDANTSPLPLKHLSLNNVSVTSDSLTSSLAHLRKLVSFCIYNAECEHHFLKPALDGSLTGRNLWTVFSDAGIRLSNILTDTSRDASFLAYLQKTQDVNSLTISFLRSDSICCLVELTIVPRDPGPQSCPFEERVVLVLSQLKHLRRLTLTVDMGKLVRIPLSYGAETQMEESLKPILLMCDKLPALEELSLELYNDYVQGSLLETSQKLGGYDFYRDVLGSPKYIVAPMVDQSELAWRRLSRRYGAQLIYTPMINAKIFVDSTNKAYRQANFDMINGEEGDPKTDRPLIVQFCANDPEQLLASALAVQDHCDAVDLNLGCPQEIARKGRYGSFLQDEWELIYKLINTLHVNLSIPVTAKFRVFPTIEKTVEYAKMLERAGAQILTCHGRLREQRGQNSGLADWVKIRAVKKAVSVPVFANGNILYQEDIQRCLDETGCDGVMSAEGQLYNPALFAGIGRPLEPGVYAMDEEILRRQPRHADLALEYLEIAKELKTATSVSAIKGHLFKIMRPALGRETDLRETLGKARVHPKRVKEDIEAYVTVCKEMKERMERDEKAAVGKPIRDLITIDPVTGIRVMPHWLAQPYFRPLPEQKKAYAALTTHEDASAQKRPLEEPRQNNDEAKRVRLNDTSTGCAVVGQALVVPPPFVVTPSTAEVSI</sequence>
<evidence type="ECO:0000256" key="14">
    <source>
        <dbReference type="ARBA" id="ARBA00048934"/>
    </source>
</evidence>
<evidence type="ECO:0000256" key="2">
    <source>
        <dbReference type="ARBA" id="ARBA00022630"/>
    </source>
</evidence>
<evidence type="ECO:0000256" key="16">
    <source>
        <dbReference type="ARBA" id="ARBA00049467"/>
    </source>
</evidence>
<dbReference type="Proteomes" id="UP000467700">
    <property type="component" value="Unassembled WGS sequence"/>
</dbReference>
<dbReference type="OrthoDB" id="272303at2759"/>
<comment type="catalytic activity">
    <reaction evidence="12">
        <text>5,6-dihydrouridine(16) in tRNA + NADP(+) = uridine(16) in tRNA + NADPH + H(+)</text>
        <dbReference type="Rhea" id="RHEA:53376"/>
        <dbReference type="Rhea" id="RHEA-COMP:13543"/>
        <dbReference type="Rhea" id="RHEA-COMP:13544"/>
        <dbReference type="ChEBI" id="CHEBI:15378"/>
        <dbReference type="ChEBI" id="CHEBI:57783"/>
        <dbReference type="ChEBI" id="CHEBI:58349"/>
        <dbReference type="ChEBI" id="CHEBI:65315"/>
        <dbReference type="ChEBI" id="CHEBI:74443"/>
        <dbReference type="EC" id="1.3.1.88"/>
    </reaction>
    <physiologicalReaction direction="right-to-left" evidence="12">
        <dbReference type="Rhea" id="RHEA:53378"/>
    </physiologicalReaction>
</comment>
<dbReference type="InterPro" id="IPR035587">
    <property type="entry name" value="DUS-like_FMN-bd"/>
</dbReference>
<keyword evidence="6" id="KW-0521">NADP</keyword>
<feature type="compositionally biased region" description="Basic residues" evidence="17">
    <location>
        <begin position="1"/>
        <end position="10"/>
    </location>
</feature>
<comment type="cofactor">
    <cofactor evidence="1">
        <name>FMN</name>
        <dbReference type="ChEBI" id="CHEBI:58210"/>
    </cofactor>
</comment>
<dbReference type="PROSITE" id="PS01136">
    <property type="entry name" value="UPF0034"/>
    <property type="match status" value="1"/>
</dbReference>
<evidence type="ECO:0000256" key="10">
    <source>
        <dbReference type="ARBA" id="ARBA00038890"/>
    </source>
</evidence>
<dbReference type="AlphaFoldDB" id="A0A8S0XMM5"/>
<evidence type="ECO:0000256" key="15">
    <source>
        <dbReference type="ARBA" id="ARBA00049447"/>
    </source>
</evidence>
<evidence type="ECO:0000256" key="9">
    <source>
        <dbReference type="ARBA" id="ARBA00038313"/>
    </source>
</evidence>
<name>A0A8S0XMM5_CYCAE</name>
<evidence type="ECO:0000256" key="5">
    <source>
        <dbReference type="ARBA" id="ARBA00022694"/>
    </source>
</evidence>
<dbReference type="Gene3D" id="3.20.20.70">
    <property type="entry name" value="Aldolase class I"/>
    <property type="match status" value="1"/>
</dbReference>
<evidence type="ECO:0000256" key="3">
    <source>
        <dbReference type="ARBA" id="ARBA00022643"/>
    </source>
</evidence>
<keyword evidence="3" id="KW-0288">FMN</keyword>
<evidence type="ECO:0000259" key="18">
    <source>
        <dbReference type="Pfam" id="PF01207"/>
    </source>
</evidence>
<comment type="catalytic activity">
    <reaction evidence="16">
        <text>5,6-dihydrouridine(17) in tRNA + NADP(+) = uridine(17) in tRNA + NADPH + H(+)</text>
        <dbReference type="Rhea" id="RHEA:53368"/>
        <dbReference type="Rhea" id="RHEA-COMP:13541"/>
        <dbReference type="Rhea" id="RHEA-COMP:13542"/>
        <dbReference type="ChEBI" id="CHEBI:15378"/>
        <dbReference type="ChEBI" id="CHEBI:57783"/>
        <dbReference type="ChEBI" id="CHEBI:58349"/>
        <dbReference type="ChEBI" id="CHEBI:65315"/>
        <dbReference type="ChEBI" id="CHEBI:74443"/>
        <dbReference type="EC" id="1.3.1.88"/>
    </reaction>
    <physiologicalReaction direction="right-to-left" evidence="16">
        <dbReference type="Rhea" id="RHEA:53370"/>
    </physiologicalReaction>
</comment>
<dbReference type="PANTHER" id="PTHR11082">
    <property type="entry name" value="TRNA-DIHYDROURIDINE SYNTHASE"/>
    <property type="match status" value="1"/>
</dbReference>
<protein>
    <recommendedName>
        <fullName evidence="10">tRNA-dihydrouridine(16/17) synthase [NAD(P)(+)]</fullName>
        <ecNumber evidence="10">1.3.1.88</ecNumber>
    </recommendedName>
</protein>
<organism evidence="19 20">
    <name type="scientific">Cyclocybe aegerita</name>
    <name type="common">Black poplar mushroom</name>
    <name type="synonym">Agrocybe aegerita</name>
    <dbReference type="NCBI Taxonomy" id="1973307"/>
    <lineage>
        <taxon>Eukaryota</taxon>
        <taxon>Fungi</taxon>
        <taxon>Dikarya</taxon>
        <taxon>Basidiomycota</taxon>
        <taxon>Agaricomycotina</taxon>
        <taxon>Agaricomycetes</taxon>
        <taxon>Agaricomycetidae</taxon>
        <taxon>Agaricales</taxon>
        <taxon>Agaricineae</taxon>
        <taxon>Bolbitiaceae</taxon>
        <taxon>Cyclocybe</taxon>
    </lineage>
</organism>
<keyword evidence="20" id="KW-1185">Reference proteome</keyword>
<keyword evidence="8" id="KW-0520">NAD</keyword>
<dbReference type="GO" id="GO:0050660">
    <property type="term" value="F:flavin adenine dinucleotide binding"/>
    <property type="evidence" value="ECO:0007669"/>
    <property type="project" value="InterPro"/>
</dbReference>
<dbReference type="GO" id="GO:0017150">
    <property type="term" value="F:tRNA dihydrouridine synthase activity"/>
    <property type="evidence" value="ECO:0007669"/>
    <property type="project" value="InterPro"/>
</dbReference>
<dbReference type="SUPFAM" id="SSF51395">
    <property type="entry name" value="FMN-linked oxidoreductases"/>
    <property type="match status" value="1"/>
</dbReference>
<evidence type="ECO:0000313" key="19">
    <source>
        <dbReference type="EMBL" id="CAA7266293.1"/>
    </source>
</evidence>
<dbReference type="CDD" id="cd02801">
    <property type="entry name" value="DUS_like_FMN"/>
    <property type="match status" value="1"/>
</dbReference>
<reference evidence="19 20" key="1">
    <citation type="submission" date="2020-01" db="EMBL/GenBank/DDBJ databases">
        <authorList>
            <person name="Gupta K D."/>
        </authorList>
    </citation>
    <scope>NUCLEOTIDE SEQUENCE [LARGE SCALE GENOMIC DNA]</scope>
</reference>
<accession>A0A8S0XMM5</accession>
<dbReference type="InterPro" id="IPR018517">
    <property type="entry name" value="tRNA_hU_synthase_CS"/>
</dbReference>
<dbReference type="GO" id="GO:0006397">
    <property type="term" value="P:mRNA processing"/>
    <property type="evidence" value="ECO:0007669"/>
    <property type="project" value="UniProtKB-KW"/>
</dbReference>
<comment type="catalytic activity">
    <reaction evidence="15">
        <text>a 5,6-dihydrouridine in mRNA + NADP(+) = a uridine in mRNA + NADPH + H(+)</text>
        <dbReference type="Rhea" id="RHEA:69855"/>
        <dbReference type="Rhea" id="RHEA-COMP:14658"/>
        <dbReference type="Rhea" id="RHEA-COMP:17789"/>
        <dbReference type="ChEBI" id="CHEBI:15378"/>
        <dbReference type="ChEBI" id="CHEBI:57783"/>
        <dbReference type="ChEBI" id="CHEBI:58349"/>
        <dbReference type="ChEBI" id="CHEBI:65315"/>
        <dbReference type="ChEBI" id="CHEBI:74443"/>
    </reaction>
    <physiologicalReaction direction="right-to-left" evidence="15">
        <dbReference type="Rhea" id="RHEA:69857"/>
    </physiologicalReaction>
</comment>
<evidence type="ECO:0000256" key="4">
    <source>
        <dbReference type="ARBA" id="ARBA00022664"/>
    </source>
</evidence>
<feature type="region of interest" description="Disordered" evidence="17">
    <location>
        <begin position="849"/>
        <end position="872"/>
    </location>
</feature>
<dbReference type="EC" id="1.3.1.88" evidence="10"/>
<comment type="caution">
    <text evidence="19">The sequence shown here is derived from an EMBL/GenBank/DDBJ whole genome shotgun (WGS) entry which is preliminary data.</text>
</comment>
<keyword evidence="5" id="KW-0819">tRNA processing</keyword>
<dbReference type="InterPro" id="IPR013785">
    <property type="entry name" value="Aldolase_TIM"/>
</dbReference>
<evidence type="ECO:0000256" key="11">
    <source>
        <dbReference type="ARBA" id="ARBA00047287"/>
    </source>
</evidence>
<evidence type="ECO:0000256" key="6">
    <source>
        <dbReference type="ARBA" id="ARBA00022857"/>
    </source>
</evidence>
<keyword evidence="4" id="KW-0507">mRNA processing</keyword>
<feature type="domain" description="DUS-like FMN-binding" evidence="18">
    <location>
        <begin position="472"/>
        <end position="773"/>
    </location>
</feature>
<evidence type="ECO:0000256" key="1">
    <source>
        <dbReference type="ARBA" id="ARBA00001917"/>
    </source>
</evidence>
<evidence type="ECO:0000256" key="17">
    <source>
        <dbReference type="SAM" id="MobiDB-lite"/>
    </source>
</evidence>
<comment type="similarity">
    <text evidence="9">Belongs to the Dus family. Dus1 subfamily.</text>
</comment>
<evidence type="ECO:0000256" key="7">
    <source>
        <dbReference type="ARBA" id="ARBA00023002"/>
    </source>
</evidence>
<evidence type="ECO:0000313" key="20">
    <source>
        <dbReference type="Proteomes" id="UP000467700"/>
    </source>
</evidence>
<comment type="catalytic activity">
    <reaction evidence="14">
        <text>5,6-dihydrouridine(16) in tRNA + NAD(+) = uridine(16) in tRNA + NADH + H(+)</text>
        <dbReference type="Rhea" id="RHEA:53380"/>
        <dbReference type="Rhea" id="RHEA-COMP:13543"/>
        <dbReference type="Rhea" id="RHEA-COMP:13544"/>
        <dbReference type="ChEBI" id="CHEBI:15378"/>
        <dbReference type="ChEBI" id="CHEBI:57540"/>
        <dbReference type="ChEBI" id="CHEBI:57945"/>
        <dbReference type="ChEBI" id="CHEBI:65315"/>
        <dbReference type="ChEBI" id="CHEBI:74443"/>
        <dbReference type="EC" id="1.3.1.88"/>
    </reaction>
    <physiologicalReaction direction="right-to-left" evidence="14">
        <dbReference type="Rhea" id="RHEA:53382"/>
    </physiologicalReaction>
</comment>
<keyword evidence="2" id="KW-0285">Flavoprotein</keyword>
<comment type="catalytic activity">
    <reaction evidence="11">
        <text>5,6-dihydrouridine(17) in tRNA + NAD(+) = uridine(17) in tRNA + NADH + H(+)</text>
        <dbReference type="Rhea" id="RHEA:53372"/>
        <dbReference type="Rhea" id="RHEA-COMP:13541"/>
        <dbReference type="Rhea" id="RHEA-COMP:13542"/>
        <dbReference type="ChEBI" id="CHEBI:15378"/>
        <dbReference type="ChEBI" id="CHEBI:57540"/>
        <dbReference type="ChEBI" id="CHEBI:57945"/>
        <dbReference type="ChEBI" id="CHEBI:65315"/>
        <dbReference type="ChEBI" id="CHEBI:74443"/>
        <dbReference type="EC" id="1.3.1.88"/>
    </reaction>
    <physiologicalReaction direction="right-to-left" evidence="11">
        <dbReference type="Rhea" id="RHEA:53374"/>
    </physiologicalReaction>
</comment>
<gene>
    <name evidence="19" type="ORF">AAE3_LOCUS8482</name>
</gene>
<proteinExistence type="inferred from homology"/>
<dbReference type="PANTHER" id="PTHR11082:SF5">
    <property type="entry name" value="TRNA-DIHYDROURIDINE(16_17) SYNTHASE [NAD(P)(+)]-LIKE"/>
    <property type="match status" value="1"/>
</dbReference>
<evidence type="ECO:0000256" key="13">
    <source>
        <dbReference type="ARBA" id="ARBA00048342"/>
    </source>
</evidence>
<keyword evidence="7" id="KW-0560">Oxidoreductase</keyword>
<feature type="region of interest" description="Disordered" evidence="17">
    <location>
        <begin position="1"/>
        <end position="28"/>
    </location>
</feature>
<comment type="catalytic activity">
    <reaction evidence="13">
        <text>a 5,6-dihydrouridine in mRNA + NAD(+) = a uridine in mRNA + NADH + H(+)</text>
        <dbReference type="Rhea" id="RHEA:69851"/>
        <dbReference type="Rhea" id="RHEA-COMP:14658"/>
        <dbReference type="Rhea" id="RHEA-COMP:17789"/>
        <dbReference type="ChEBI" id="CHEBI:15378"/>
        <dbReference type="ChEBI" id="CHEBI:57540"/>
        <dbReference type="ChEBI" id="CHEBI:57945"/>
        <dbReference type="ChEBI" id="CHEBI:65315"/>
        <dbReference type="ChEBI" id="CHEBI:74443"/>
    </reaction>
    <physiologicalReaction direction="right-to-left" evidence="13">
        <dbReference type="Rhea" id="RHEA:69853"/>
    </physiologicalReaction>
</comment>
<dbReference type="EMBL" id="CACVBS010000053">
    <property type="protein sequence ID" value="CAA7266293.1"/>
    <property type="molecule type" value="Genomic_DNA"/>
</dbReference>
<dbReference type="Pfam" id="PF01207">
    <property type="entry name" value="Dus"/>
    <property type="match status" value="1"/>
</dbReference>